<name>A0A1V2I0F8_9ACTN</name>
<protein>
    <submittedName>
        <fullName evidence="1">Uncharacterized protein</fullName>
    </submittedName>
</protein>
<reference evidence="2" key="1">
    <citation type="submission" date="2016-10" db="EMBL/GenBank/DDBJ databases">
        <title>Frankia sp. NRRL B-16386 Genome sequencing.</title>
        <authorList>
            <person name="Ghodhbane-Gtari F."/>
            <person name="Swanson E."/>
            <person name="Gueddou A."/>
            <person name="Hezbri K."/>
            <person name="Ktari K."/>
            <person name="Nouioui I."/>
            <person name="Morris K."/>
            <person name="Simpson S."/>
            <person name="Abebe-Akele F."/>
            <person name="Thomas K."/>
            <person name="Gtari M."/>
            <person name="Tisa L.S."/>
        </authorList>
    </citation>
    <scope>NUCLEOTIDE SEQUENCE [LARGE SCALE GENOMIC DNA]</scope>
    <source>
        <strain evidence="2">NRRL B-16386</strain>
    </source>
</reference>
<proteinExistence type="predicted"/>
<dbReference type="STRING" id="1834516.BL253_35045"/>
<keyword evidence="2" id="KW-1185">Reference proteome</keyword>
<accession>A0A1V2I0F8</accession>
<dbReference type="AlphaFoldDB" id="A0A1V2I0F8"/>
<evidence type="ECO:0000313" key="1">
    <source>
        <dbReference type="EMBL" id="ONH22640.1"/>
    </source>
</evidence>
<comment type="caution">
    <text evidence="1">The sequence shown here is derived from an EMBL/GenBank/DDBJ whole genome shotgun (WGS) entry which is preliminary data.</text>
</comment>
<gene>
    <name evidence="1" type="ORF">BL253_35045</name>
</gene>
<dbReference type="EMBL" id="MOMC01000102">
    <property type="protein sequence ID" value="ONH22640.1"/>
    <property type="molecule type" value="Genomic_DNA"/>
</dbReference>
<evidence type="ECO:0000313" key="2">
    <source>
        <dbReference type="Proteomes" id="UP000188929"/>
    </source>
</evidence>
<organism evidence="1 2">
    <name type="scientific">Pseudofrankia asymbiotica</name>
    <dbReference type="NCBI Taxonomy" id="1834516"/>
    <lineage>
        <taxon>Bacteria</taxon>
        <taxon>Bacillati</taxon>
        <taxon>Actinomycetota</taxon>
        <taxon>Actinomycetes</taxon>
        <taxon>Frankiales</taxon>
        <taxon>Frankiaceae</taxon>
        <taxon>Pseudofrankia</taxon>
    </lineage>
</organism>
<sequence>MWIALIILPLGLAFYAVVSFGVSVADDLHTQIYGGSDSLGDVRVTGCIVDEEGNISGTVAVTNRTDQAAAFTVVVAFTGPDGVQVATGSTFMPRLDPGQTARKQVVSFASSMASMSVVDCQVLSAQRTTVP</sequence>
<dbReference type="Proteomes" id="UP000188929">
    <property type="component" value="Unassembled WGS sequence"/>
</dbReference>